<dbReference type="HOGENOM" id="CLU_013669_0_0_1"/>
<feature type="region of interest" description="Disordered" evidence="1">
    <location>
        <begin position="163"/>
        <end position="269"/>
    </location>
</feature>
<feature type="region of interest" description="Disordered" evidence="1">
    <location>
        <begin position="312"/>
        <end position="334"/>
    </location>
</feature>
<feature type="compositionally biased region" description="Low complexity" evidence="1">
    <location>
        <begin position="219"/>
        <end position="234"/>
    </location>
</feature>
<feature type="compositionally biased region" description="Polar residues" evidence="1">
    <location>
        <begin position="375"/>
        <end position="400"/>
    </location>
</feature>
<name>J6F035_TRIAS</name>
<evidence type="ECO:0000313" key="3">
    <source>
        <dbReference type="Proteomes" id="UP000002748"/>
    </source>
</evidence>
<protein>
    <submittedName>
        <fullName evidence="2">Uncharacterized protein</fullName>
    </submittedName>
</protein>
<feature type="region of interest" description="Disordered" evidence="1">
    <location>
        <begin position="535"/>
        <end position="661"/>
    </location>
</feature>
<feature type="compositionally biased region" description="Low complexity" evidence="1">
    <location>
        <begin position="252"/>
        <end position="266"/>
    </location>
</feature>
<dbReference type="GeneID" id="25983966"/>
<accession>J6F035</accession>
<feature type="compositionally biased region" description="Polar residues" evidence="1">
    <location>
        <begin position="45"/>
        <end position="62"/>
    </location>
</feature>
<dbReference type="EMBL" id="ALBS01000115">
    <property type="protein sequence ID" value="EJT50294.1"/>
    <property type="molecule type" value="Genomic_DNA"/>
</dbReference>
<dbReference type="RefSeq" id="XP_014181576.1">
    <property type="nucleotide sequence ID" value="XM_014326101.1"/>
</dbReference>
<feature type="compositionally biased region" description="Low complexity" evidence="1">
    <location>
        <begin position="95"/>
        <end position="115"/>
    </location>
</feature>
<dbReference type="OrthoDB" id="10677960at2759"/>
<feature type="region of interest" description="Disordered" evidence="1">
    <location>
        <begin position="474"/>
        <end position="520"/>
    </location>
</feature>
<evidence type="ECO:0000313" key="2">
    <source>
        <dbReference type="EMBL" id="EJT50294.1"/>
    </source>
</evidence>
<dbReference type="Proteomes" id="UP000002748">
    <property type="component" value="Unassembled WGS sequence"/>
</dbReference>
<comment type="caution">
    <text evidence="2">The sequence shown here is derived from an EMBL/GenBank/DDBJ whole genome shotgun (WGS) entry which is preliminary data.</text>
</comment>
<evidence type="ECO:0000256" key="1">
    <source>
        <dbReference type="SAM" id="MobiDB-lite"/>
    </source>
</evidence>
<sequence>MGAGCSAQYRPAGNLVLSLAGPVDLVDLAGLRAFGPDAPPDIQKKSSLPSLSTTARIANSPTPLGFIPSASSSTTSLHSHSSHQNTIKPVSILRKPSLPTLPSESLLSPAPKSAPIGHSTHVPWTPTPISHSHNNNKTSGDNGSMALTASSFAFPPLPPLPPFPLDSSSNYESSNRRSAPAATTTFVAASGGQRLRTRRSRVSFREQVDVSGDGEASRPRSTVSVASSASAPVRRGSRGDDVAARKATTPTSAYSKLSSASVSSTAPRPKLKRVASSTAVLPPSSRALSTDDFDAFRPQTLRYPKMPSALARLSDTSVPPPAPNTWSTSRKVTAPARTSVPLPLSTTKEHHVAPSGHFVSEFGQVDVPSRRERTVSQISQTSSRKGSGKTRSPIPSWSSTCPSLINAHRASIASTLTAPSMTSLLLSPQSPHEVYLPSKDEQQAFEDHLATPWGVDSGMHDSDVPEMDALKEKRVREADLSATDSSVTEPVKPRVPSRRHRQSEPLQHAPTSFNAPPLPTPRAAERLLRLQNSLADLRMQRSMTRSPEPEEERTTPRLRARPSLGAIHTTPARIPSPPSPTFGDLVRSAPRSAPGSLKGRAARRPTFGLSDDESDLDLTPDAAASERRSALARHPLVLSPARDQDANPRSEPGRARRGPLE</sequence>
<feature type="region of interest" description="Disordered" evidence="1">
    <location>
        <begin position="347"/>
        <end position="400"/>
    </location>
</feature>
<organism evidence="2 3">
    <name type="scientific">Trichosporon asahii var. asahii (strain ATCC 90039 / CBS 2479 / JCM 2466 / KCTC 7840 / NBRC 103889/ NCYC 2677 / UAMH 7654)</name>
    <name type="common">Yeast</name>
    <dbReference type="NCBI Taxonomy" id="1186058"/>
    <lineage>
        <taxon>Eukaryota</taxon>
        <taxon>Fungi</taxon>
        <taxon>Dikarya</taxon>
        <taxon>Basidiomycota</taxon>
        <taxon>Agaricomycotina</taxon>
        <taxon>Tremellomycetes</taxon>
        <taxon>Trichosporonales</taxon>
        <taxon>Trichosporonaceae</taxon>
        <taxon>Trichosporon</taxon>
    </lineage>
</organism>
<dbReference type="AlphaFoldDB" id="J6F035"/>
<dbReference type="KEGG" id="tasa:A1Q1_00452"/>
<dbReference type="VEuPathDB" id="FungiDB:A1Q1_00452"/>
<reference evidence="2 3" key="1">
    <citation type="journal article" date="2012" name="Eukaryot. Cell">
        <title>Draft genome sequence of CBS 2479, the standard type strain of Trichosporon asahii.</title>
        <authorList>
            <person name="Yang R.Y."/>
            <person name="Li H.T."/>
            <person name="Zhu H."/>
            <person name="Zhou G.P."/>
            <person name="Wang M."/>
            <person name="Wang L."/>
        </authorList>
    </citation>
    <scope>NUCLEOTIDE SEQUENCE [LARGE SCALE GENOMIC DNA]</scope>
    <source>
        <strain evidence="3">ATCC 90039 / CBS 2479 / JCM 2466 / KCTC 7840 / NCYC 2677 / UAMH 7654</strain>
    </source>
</reference>
<feature type="compositionally biased region" description="Low complexity" evidence="1">
    <location>
        <begin position="165"/>
        <end position="178"/>
    </location>
</feature>
<gene>
    <name evidence="2" type="ORF">A1Q1_00452</name>
</gene>
<feature type="compositionally biased region" description="Basic and acidic residues" evidence="1">
    <location>
        <begin position="642"/>
        <end position="661"/>
    </location>
</feature>
<feature type="region of interest" description="Disordered" evidence="1">
    <location>
        <begin position="34"/>
        <end position="147"/>
    </location>
</feature>
<feature type="compositionally biased region" description="Low complexity" evidence="1">
    <location>
        <begin position="69"/>
        <end position="83"/>
    </location>
</feature>
<proteinExistence type="predicted"/>
<feature type="compositionally biased region" description="Polar residues" evidence="1">
    <location>
        <begin position="127"/>
        <end position="147"/>
    </location>
</feature>